<gene>
    <name evidence="2" type="ORF">US91_C0010G0002</name>
</gene>
<dbReference type="Pfam" id="PF12682">
    <property type="entry name" value="Flavodoxin_4"/>
    <property type="match status" value="1"/>
</dbReference>
<reference evidence="2 3" key="1">
    <citation type="journal article" date="2015" name="Nature">
        <title>rRNA introns, odd ribosomes, and small enigmatic genomes across a large radiation of phyla.</title>
        <authorList>
            <person name="Brown C.T."/>
            <person name="Hug L.A."/>
            <person name="Thomas B.C."/>
            <person name="Sharon I."/>
            <person name="Castelle C.J."/>
            <person name="Singh A."/>
            <person name="Wilkins M.J."/>
            <person name="Williams K.H."/>
            <person name="Banfield J.F."/>
        </authorList>
    </citation>
    <scope>NUCLEOTIDE SEQUENCE [LARGE SCALE GENOMIC DNA]</scope>
</reference>
<name>A0A0G0MXT2_9BACT</name>
<accession>A0A0G0MXT2</accession>
<organism evidence="2 3">
    <name type="scientific">Candidatus Falkowbacteria bacterium GW2011_GWE1_38_31</name>
    <dbReference type="NCBI Taxonomy" id="1618638"/>
    <lineage>
        <taxon>Bacteria</taxon>
        <taxon>Candidatus Falkowiibacteriota</taxon>
    </lineage>
</organism>
<dbReference type="GO" id="GO:0010181">
    <property type="term" value="F:FMN binding"/>
    <property type="evidence" value="ECO:0007669"/>
    <property type="project" value="InterPro"/>
</dbReference>
<evidence type="ECO:0000259" key="1">
    <source>
        <dbReference type="PROSITE" id="PS50902"/>
    </source>
</evidence>
<dbReference type="PANTHER" id="PTHR39201">
    <property type="entry name" value="EXPORTED PROTEIN-RELATED"/>
    <property type="match status" value="1"/>
</dbReference>
<dbReference type="Gene3D" id="3.40.50.360">
    <property type="match status" value="1"/>
</dbReference>
<evidence type="ECO:0000313" key="2">
    <source>
        <dbReference type="EMBL" id="KKQ69706.1"/>
    </source>
</evidence>
<dbReference type="InterPro" id="IPR008254">
    <property type="entry name" value="Flavodoxin/NO_synth"/>
</dbReference>
<dbReference type="InterPro" id="IPR029039">
    <property type="entry name" value="Flavoprotein-like_sf"/>
</dbReference>
<dbReference type="AlphaFoldDB" id="A0A0G0MXT2"/>
<dbReference type="EMBL" id="LBUU01000010">
    <property type="protein sequence ID" value="KKQ69706.1"/>
    <property type="molecule type" value="Genomic_DNA"/>
</dbReference>
<sequence length="157" mass="17450">MKTLIMYFTRTNTTKILAEAIAKKTGAEIEVIKDKRNWSGVIGFIGGGRAAMKKELSDIEELQSRIEKYDLLILGMPVWAGTMPPAIRTFVTSNKEKIKKIAFFTTQGGAQKQRIFSDLKELSGLEPVAELFCTTKSIRANNYEAGLNDFVVKINAA</sequence>
<protein>
    <submittedName>
        <fullName evidence="2">Flavodoxin related protein</fullName>
    </submittedName>
</protein>
<dbReference type="SUPFAM" id="SSF52218">
    <property type="entry name" value="Flavoproteins"/>
    <property type="match status" value="1"/>
</dbReference>
<evidence type="ECO:0000313" key="3">
    <source>
        <dbReference type="Proteomes" id="UP000034022"/>
    </source>
</evidence>
<dbReference type="Proteomes" id="UP000034022">
    <property type="component" value="Unassembled WGS sequence"/>
</dbReference>
<proteinExistence type="predicted"/>
<feature type="domain" description="Flavodoxin-like" evidence="1">
    <location>
        <begin position="3"/>
        <end position="157"/>
    </location>
</feature>
<dbReference type="PROSITE" id="PS50902">
    <property type="entry name" value="FLAVODOXIN_LIKE"/>
    <property type="match status" value="1"/>
</dbReference>
<comment type="caution">
    <text evidence="2">The sequence shown here is derived from an EMBL/GenBank/DDBJ whole genome shotgun (WGS) entry which is preliminary data.</text>
</comment>
<dbReference type="PANTHER" id="PTHR39201:SF1">
    <property type="entry name" value="FLAVODOXIN-LIKE DOMAIN-CONTAINING PROTEIN"/>
    <property type="match status" value="1"/>
</dbReference>